<dbReference type="Pfam" id="PF00400">
    <property type="entry name" value="WD40"/>
    <property type="match status" value="1"/>
</dbReference>
<evidence type="ECO:0000256" key="1">
    <source>
        <dbReference type="ARBA" id="ARBA00022574"/>
    </source>
</evidence>
<gene>
    <name evidence="5" type="primary">WDR53</name>
    <name evidence="5" type="ORF">BGZ80_009141</name>
</gene>
<name>A0A9P6MXZ9_9FUNG</name>
<comment type="caution">
    <text evidence="5">The sequence shown here is derived from an EMBL/GenBank/DDBJ whole genome shotgun (WGS) entry which is preliminary data.</text>
</comment>
<evidence type="ECO:0000313" key="6">
    <source>
        <dbReference type="Proteomes" id="UP000703661"/>
    </source>
</evidence>
<evidence type="ECO:0000256" key="2">
    <source>
        <dbReference type="ARBA" id="ARBA00022737"/>
    </source>
</evidence>
<dbReference type="PROSITE" id="PS50082">
    <property type="entry name" value="WD_REPEATS_2"/>
    <property type="match status" value="2"/>
</dbReference>
<dbReference type="InterPro" id="IPR001680">
    <property type="entry name" value="WD40_rpt"/>
</dbReference>
<feature type="region of interest" description="Disordered" evidence="4">
    <location>
        <begin position="231"/>
        <end position="271"/>
    </location>
</feature>
<dbReference type="PANTHER" id="PTHR45296">
    <property type="entry name" value="TRANSDUCIN/WD40 REPEAT-LIKE SUPERFAMILY PROTEIN"/>
    <property type="match status" value="1"/>
</dbReference>
<dbReference type="PRINTS" id="PR00320">
    <property type="entry name" value="GPROTEINBRPT"/>
</dbReference>
<dbReference type="InterPro" id="IPR015943">
    <property type="entry name" value="WD40/YVTN_repeat-like_dom_sf"/>
</dbReference>
<organism evidence="5 6">
    <name type="scientific">Entomortierella chlamydospora</name>
    <dbReference type="NCBI Taxonomy" id="101097"/>
    <lineage>
        <taxon>Eukaryota</taxon>
        <taxon>Fungi</taxon>
        <taxon>Fungi incertae sedis</taxon>
        <taxon>Mucoromycota</taxon>
        <taxon>Mortierellomycotina</taxon>
        <taxon>Mortierellomycetes</taxon>
        <taxon>Mortierellales</taxon>
        <taxon>Mortierellaceae</taxon>
        <taxon>Entomortierella</taxon>
    </lineage>
</organism>
<evidence type="ECO:0000256" key="4">
    <source>
        <dbReference type="SAM" id="MobiDB-lite"/>
    </source>
</evidence>
<evidence type="ECO:0000313" key="5">
    <source>
        <dbReference type="EMBL" id="KAG0016547.1"/>
    </source>
</evidence>
<dbReference type="PROSITE" id="PS00678">
    <property type="entry name" value="WD_REPEATS_1"/>
    <property type="match status" value="1"/>
</dbReference>
<dbReference type="Gene3D" id="2.130.10.10">
    <property type="entry name" value="YVTN repeat-like/Quinoprotein amine dehydrogenase"/>
    <property type="match status" value="2"/>
</dbReference>
<evidence type="ECO:0000256" key="3">
    <source>
        <dbReference type="PROSITE-ProRule" id="PRU00221"/>
    </source>
</evidence>
<proteinExistence type="predicted"/>
<feature type="repeat" description="WD" evidence="3">
    <location>
        <begin position="12"/>
        <end position="51"/>
    </location>
</feature>
<accession>A0A9P6MXZ9</accession>
<keyword evidence="2" id="KW-0677">Repeat</keyword>
<keyword evidence="1 3" id="KW-0853">WD repeat</keyword>
<dbReference type="InterPro" id="IPR036322">
    <property type="entry name" value="WD40_repeat_dom_sf"/>
</dbReference>
<dbReference type="AlphaFoldDB" id="A0A9P6MXZ9"/>
<protein>
    <submittedName>
        <fullName evidence="5">WD repeat-containing protein 53</fullName>
    </submittedName>
</protein>
<dbReference type="InterPro" id="IPR020472">
    <property type="entry name" value="WD40_PAC1"/>
</dbReference>
<reference evidence="5" key="1">
    <citation type="journal article" date="2020" name="Fungal Divers.">
        <title>Resolving the Mortierellaceae phylogeny through synthesis of multi-gene phylogenetics and phylogenomics.</title>
        <authorList>
            <person name="Vandepol N."/>
            <person name="Liber J."/>
            <person name="Desiro A."/>
            <person name="Na H."/>
            <person name="Kennedy M."/>
            <person name="Barry K."/>
            <person name="Grigoriev I.V."/>
            <person name="Miller A.N."/>
            <person name="O'Donnell K."/>
            <person name="Stajich J.E."/>
            <person name="Bonito G."/>
        </authorList>
    </citation>
    <scope>NUCLEOTIDE SEQUENCE</scope>
    <source>
        <strain evidence="5">NRRL 2769</strain>
    </source>
</reference>
<feature type="repeat" description="WD" evidence="3">
    <location>
        <begin position="279"/>
        <end position="321"/>
    </location>
</feature>
<keyword evidence="6" id="KW-1185">Reference proteome</keyword>
<dbReference type="Proteomes" id="UP000703661">
    <property type="component" value="Unassembled WGS sequence"/>
</dbReference>
<dbReference type="InterPro" id="IPR019775">
    <property type="entry name" value="WD40_repeat_CS"/>
</dbReference>
<dbReference type="EMBL" id="JAAAID010000524">
    <property type="protein sequence ID" value="KAG0016547.1"/>
    <property type="molecule type" value="Genomic_DNA"/>
</dbReference>
<dbReference type="SMART" id="SM00320">
    <property type="entry name" value="WD40"/>
    <property type="match status" value="6"/>
</dbReference>
<dbReference type="PANTHER" id="PTHR45296:SF1">
    <property type="entry name" value="TRANSDUCIN_WD40 REPEAT-LIKE SUPERFAMILY PROTEIN"/>
    <property type="match status" value="1"/>
</dbReference>
<dbReference type="SUPFAM" id="SSF50978">
    <property type="entry name" value="WD40 repeat-like"/>
    <property type="match status" value="1"/>
</dbReference>
<sequence length="401" mass="43926">MAQLQQQPTSLLIGHVAPVLTLDNQEWMLASGSEDKTCRIWDLRTNKVHKALTGFESSVITTAFTPADAHTIYVGSGNTIYTYDLRMESLILNTAQSTKTYGGAEDEINQIQVNHRATYLAACDDAGDVRVLDLKSHKWMRQFERKHDNIAMTIQFVPKKDLQALSGGMDKLVVAWDFYKSRATQLIDTDNPQPDGVQSKQLFNPPFVHSIAVHPSGTRAAIGLGDGSIQFLHTSADPPTAPSTSEEVGAGSSKKSKKKASSGGSGKNSEGWLLGGRLSDAHASPVATIEYAGFNPEWLVTSASNGSIAIWDDRSSRYESVQQQQLLQELVRKQQPPESLPYGRPLQPMQEFRTRDVFERVNCISTGKSADSGGSKKLFVAGTHPRIGEKSLQGRIAVYHL</sequence>